<organism evidence="2 3">
    <name type="scientific">Anabaenopsis elenkinii CCIBt3563</name>
    <dbReference type="NCBI Taxonomy" id="2779889"/>
    <lineage>
        <taxon>Bacteria</taxon>
        <taxon>Bacillati</taxon>
        <taxon>Cyanobacteriota</taxon>
        <taxon>Cyanophyceae</taxon>
        <taxon>Nostocales</taxon>
        <taxon>Nodulariaceae</taxon>
        <taxon>Anabaenopsis</taxon>
    </lineage>
</organism>
<keyword evidence="3" id="KW-1185">Reference proteome</keyword>
<gene>
    <name evidence="2" type="ORF">IM676_03905</name>
</gene>
<keyword evidence="1" id="KW-0812">Transmembrane</keyword>
<keyword evidence="1" id="KW-1133">Transmembrane helix</keyword>
<accession>A0A7S6RFI3</accession>
<evidence type="ECO:0000256" key="1">
    <source>
        <dbReference type="SAM" id="Phobius"/>
    </source>
</evidence>
<proteinExistence type="predicted"/>
<name>A0A7S6RFI3_9CYAN</name>
<feature type="transmembrane region" description="Helical" evidence="1">
    <location>
        <begin position="30"/>
        <end position="59"/>
    </location>
</feature>
<dbReference type="Proteomes" id="UP000593846">
    <property type="component" value="Chromosome"/>
</dbReference>
<feature type="transmembrane region" description="Helical" evidence="1">
    <location>
        <begin position="95"/>
        <end position="116"/>
    </location>
</feature>
<evidence type="ECO:0000313" key="2">
    <source>
        <dbReference type="EMBL" id="QOV23462.1"/>
    </source>
</evidence>
<keyword evidence="1" id="KW-0472">Membrane</keyword>
<sequence length="205" mass="22637">MEHSQSRQYERRPIRRVTKKTSGLVRSGKIFIYGLMGHPGLLFTGLLAILIGIASLAWYTLVNVGSKEQVERPEILAVVAKPMTRSSQKNNPTPLWIVGAIALSCASGCLIILRLVNGQVLTVYKPITSPTREVRNLNSSPMVVVPLAPTLQESDSLETVLPSEDMQPLDKRQKILAQLMDIRQKNSWSAILLSKSHPGCEAKNN</sequence>
<evidence type="ECO:0000313" key="3">
    <source>
        <dbReference type="Proteomes" id="UP000593846"/>
    </source>
</evidence>
<dbReference type="KEGG" id="aee:IM676_03905"/>
<dbReference type="EMBL" id="CP063311">
    <property type="protein sequence ID" value="QOV23462.1"/>
    <property type="molecule type" value="Genomic_DNA"/>
</dbReference>
<reference evidence="3" key="1">
    <citation type="submission" date="2020-10" db="EMBL/GenBank/DDBJ databases">
        <title>Genome-based taxonomic classification of the species Anabaenopsis elenkinii.</title>
        <authorList>
            <person name="Delbaje E."/>
            <person name="Andreote A.P.D."/>
            <person name="Pellegrinetti T.A."/>
            <person name="Cruz R.B."/>
            <person name="Branco L.H.Z."/>
            <person name="Fiore M.F."/>
        </authorList>
    </citation>
    <scope>NUCLEOTIDE SEQUENCE [LARGE SCALE GENOMIC DNA]</scope>
    <source>
        <strain evidence="3">CCIBt3563</strain>
    </source>
</reference>
<protein>
    <submittedName>
        <fullName evidence="2">Uncharacterized protein</fullName>
    </submittedName>
</protein>
<dbReference type="AlphaFoldDB" id="A0A7S6RFI3"/>